<reference evidence="1" key="1">
    <citation type="submission" date="2015-04" db="UniProtKB">
        <authorList>
            <consortium name="EnsemblPlants"/>
        </authorList>
    </citation>
    <scope>IDENTIFICATION</scope>
</reference>
<name>A0A0E0JY08_ORYPU</name>
<reference evidence="1" key="2">
    <citation type="submission" date="2018-05" db="EMBL/GenBank/DDBJ databases">
        <title>OpunRS2 (Oryza punctata Reference Sequence Version 2).</title>
        <authorList>
            <person name="Zhang J."/>
            <person name="Kudrna D."/>
            <person name="Lee S."/>
            <person name="Talag J."/>
            <person name="Welchert J."/>
            <person name="Wing R.A."/>
        </authorList>
    </citation>
    <scope>NUCLEOTIDE SEQUENCE [LARGE SCALE GENOMIC DNA]</scope>
</reference>
<organism evidence="1">
    <name type="scientific">Oryza punctata</name>
    <name type="common">Red rice</name>
    <dbReference type="NCBI Taxonomy" id="4537"/>
    <lineage>
        <taxon>Eukaryota</taxon>
        <taxon>Viridiplantae</taxon>
        <taxon>Streptophyta</taxon>
        <taxon>Embryophyta</taxon>
        <taxon>Tracheophyta</taxon>
        <taxon>Spermatophyta</taxon>
        <taxon>Magnoliopsida</taxon>
        <taxon>Liliopsida</taxon>
        <taxon>Poales</taxon>
        <taxon>Poaceae</taxon>
        <taxon>BOP clade</taxon>
        <taxon>Oryzoideae</taxon>
        <taxon>Oryzeae</taxon>
        <taxon>Oryzinae</taxon>
        <taxon>Oryza</taxon>
    </lineage>
</organism>
<dbReference type="HOGENOM" id="CLU_1573180_0_0_1"/>
<dbReference type="AlphaFoldDB" id="A0A0E0JY08"/>
<dbReference type="Gramene" id="OPUNC02G09600.1">
    <property type="protein sequence ID" value="OPUNC02G09600.1"/>
    <property type="gene ID" value="OPUNC02G09600"/>
</dbReference>
<evidence type="ECO:0000313" key="2">
    <source>
        <dbReference type="Proteomes" id="UP000026962"/>
    </source>
</evidence>
<keyword evidence="2" id="KW-1185">Reference proteome</keyword>
<proteinExistence type="predicted"/>
<evidence type="ECO:0000313" key="1">
    <source>
        <dbReference type="EnsemblPlants" id="OPUNC02G09600.1"/>
    </source>
</evidence>
<accession>A0A0E0JY08</accession>
<sequence length="170" mass="18488">MDGDSYIANNDVLGGAAALVVVFRKLWPSISTDGDTSAAFLPSRRHAHHTCTSPPLGVEVPRLKLVEVDLPDDVEIYGLISNLLPQVVVEQFLVRRVEPETRRNASYVFPAVLRLCGDMSSPAPTCHTVAPYRPAGWFHAGMRWSTSITIDHAAAAGRPPEKMGESITGR</sequence>
<dbReference type="Proteomes" id="UP000026962">
    <property type="component" value="Chromosome 2"/>
</dbReference>
<dbReference type="EnsemblPlants" id="OPUNC02G09600.1">
    <property type="protein sequence ID" value="OPUNC02G09600.1"/>
    <property type="gene ID" value="OPUNC02G09600"/>
</dbReference>
<protein>
    <submittedName>
        <fullName evidence="1">Uncharacterized protein</fullName>
    </submittedName>
</protein>